<proteinExistence type="predicted"/>
<protein>
    <submittedName>
        <fullName evidence="1">Type 1 periplasmic binding fold superfamily protein</fullName>
    </submittedName>
</protein>
<organism evidence="1 2">
    <name type="scientific">Spongiivirga citrea</name>
    <dbReference type="NCBI Taxonomy" id="1481457"/>
    <lineage>
        <taxon>Bacteria</taxon>
        <taxon>Pseudomonadati</taxon>
        <taxon>Bacteroidota</taxon>
        <taxon>Flavobacteriia</taxon>
        <taxon>Flavobacteriales</taxon>
        <taxon>Flavobacteriaceae</taxon>
        <taxon>Spongiivirga</taxon>
    </lineage>
</organism>
<gene>
    <name evidence="1" type="ORF">GWK10_17600</name>
</gene>
<comment type="caution">
    <text evidence="1">The sequence shown here is derived from an EMBL/GenBank/DDBJ whole genome shotgun (WGS) entry which is preliminary data.</text>
</comment>
<accession>A0A6M0CSG9</accession>
<dbReference type="RefSeq" id="WP_164033722.1">
    <property type="nucleotide sequence ID" value="NZ_JAABOQ010000009.1"/>
</dbReference>
<name>A0A6M0CSG9_9FLAO</name>
<evidence type="ECO:0000313" key="2">
    <source>
        <dbReference type="Proteomes" id="UP000474296"/>
    </source>
</evidence>
<reference evidence="1 2" key="1">
    <citation type="submission" date="2020-01" db="EMBL/GenBank/DDBJ databases">
        <title>Spongiivirga citrea KCTC 32990T.</title>
        <authorList>
            <person name="Wang G."/>
        </authorList>
    </citation>
    <scope>NUCLEOTIDE SEQUENCE [LARGE SCALE GENOMIC DNA]</scope>
    <source>
        <strain evidence="1 2">KCTC 32990</strain>
    </source>
</reference>
<dbReference type="Proteomes" id="UP000474296">
    <property type="component" value="Unassembled WGS sequence"/>
</dbReference>
<evidence type="ECO:0000313" key="1">
    <source>
        <dbReference type="EMBL" id="NER19034.1"/>
    </source>
</evidence>
<sequence>MKPFKQLFMLFCLTALVMSCNDDDDNPPEPVNEEEVITTLTATLTPDGGGAEIELTTRDLDGDGPNPPVVTVSGPLAANSTYNGVLKVENETEDPAEDITEEVKEEAEEHQFLFVIDSALNLTIDYTDQESDYAPNTGTNPVGVTFTVTTTDAGSGTLQILLRHEPKKPNDGTPADAGGETDIEATFNIAVN</sequence>
<dbReference type="PROSITE" id="PS51257">
    <property type="entry name" value="PROKAR_LIPOPROTEIN"/>
    <property type="match status" value="1"/>
</dbReference>
<dbReference type="EMBL" id="JAABOQ010000009">
    <property type="protein sequence ID" value="NER19034.1"/>
    <property type="molecule type" value="Genomic_DNA"/>
</dbReference>
<keyword evidence="2" id="KW-1185">Reference proteome</keyword>
<dbReference type="AlphaFoldDB" id="A0A6M0CSG9"/>